<proteinExistence type="predicted"/>
<feature type="transmembrane region" description="Helical" evidence="2">
    <location>
        <begin position="45"/>
        <end position="67"/>
    </location>
</feature>
<dbReference type="Proteomes" id="UP000611640">
    <property type="component" value="Chromosome"/>
</dbReference>
<evidence type="ECO:0000313" key="4">
    <source>
        <dbReference type="Proteomes" id="UP000611640"/>
    </source>
</evidence>
<dbReference type="KEGG" id="atl:Athai_59870"/>
<gene>
    <name evidence="3" type="ORF">Athai_59870</name>
</gene>
<dbReference type="EMBL" id="AP023355">
    <property type="protein sequence ID" value="BCJ38484.1"/>
    <property type="molecule type" value="Genomic_DNA"/>
</dbReference>
<evidence type="ECO:0000256" key="1">
    <source>
        <dbReference type="SAM" id="MobiDB-lite"/>
    </source>
</evidence>
<accession>A0A7R7DV92</accession>
<organism evidence="3 4">
    <name type="scientific">Actinocatenispora thailandica</name>
    <dbReference type="NCBI Taxonomy" id="227318"/>
    <lineage>
        <taxon>Bacteria</taxon>
        <taxon>Bacillati</taxon>
        <taxon>Actinomycetota</taxon>
        <taxon>Actinomycetes</taxon>
        <taxon>Micromonosporales</taxon>
        <taxon>Micromonosporaceae</taxon>
        <taxon>Actinocatenispora</taxon>
    </lineage>
</organism>
<feature type="compositionally biased region" description="Low complexity" evidence="1">
    <location>
        <begin position="237"/>
        <end position="255"/>
    </location>
</feature>
<dbReference type="AlphaFoldDB" id="A0A7R7DV92"/>
<name>A0A7R7DV92_9ACTN</name>
<reference evidence="3 4" key="1">
    <citation type="submission" date="2020-08" db="EMBL/GenBank/DDBJ databases">
        <title>Whole genome shotgun sequence of Actinocatenispora thailandica NBRC 105041.</title>
        <authorList>
            <person name="Komaki H."/>
            <person name="Tamura T."/>
        </authorList>
    </citation>
    <scope>NUCLEOTIDE SEQUENCE [LARGE SCALE GENOMIC DNA]</scope>
    <source>
        <strain evidence="3 4">NBRC 105041</strain>
    </source>
</reference>
<dbReference type="RefSeq" id="WP_203964511.1">
    <property type="nucleotide sequence ID" value="NZ_AP023355.1"/>
</dbReference>
<evidence type="ECO:0000313" key="3">
    <source>
        <dbReference type="EMBL" id="BCJ38484.1"/>
    </source>
</evidence>
<feature type="compositionally biased region" description="Low complexity" evidence="1">
    <location>
        <begin position="157"/>
        <end position="171"/>
    </location>
</feature>
<evidence type="ECO:0000256" key="2">
    <source>
        <dbReference type="SAM" id="Phobius"/>
    </source>
</evidence>
<keyword evidence="4" id="KW-1185">Reference proteome</keyword>
<keyword evidence="2" id="KW-1133">Transmembrane helix</keyword>
<feature type="region of interest" description="Disordered" evidence="1">
    <location>
        <begin position="77"/>
        <end position="193"/>
    </location>
</feature>
<feature type="region of interest" description="Disordered" evidence="1">
    <location>
        <begin position="212"/>
        <end position="261"/>
    </location>
</feature>
<keyword evidence="2" id="KW-0812">Transmembrane</keyword>
<protein>
    <submittedName>
        <fullName evidence="3">Uncharacterized protein</fullName>
    </submittedName>
</protein>
<sequence>MIRRFVAAVAGVLGLLAGLWLVLAPFALGNQPAGRDWTRPTTVTVATGGAVALVGLAGFVAATAALFGVTRRYGTAAAAGPTRHGSPGARDSIRDGSAEESGPIRDGLVEPVGSIREGSAEEPGSIQDGLPEESGPIRDGSAETPGSGRYRSAEGSADPAPGVPDPAVGGPVERETSVAAAPPPAEMPEPGAVSPADLLSAVLPALVADLTAPDRNPVDRGPLDRTATGGTVGGTVPGRAVPAGATGRTRAAAGPSAEAGKTPIEAGRAAVGPAGAEDATIGRFPRRPVVGVNGYPGPAWSGFLHPGHEHAGGTVADAVHGRDRAVQCRSEVRRAGA</sequence>
<keyword evidence="2" id="KW-0472">Membrane</keyword>